<feature type="transmembrane region" description="Helical" evidence="7">
    <location>
        <begin position="547"/>
        <end position="571"/>
    </location>
</feature>
<dbReference type="Gene3D" id="3.80.10.10">
    <property type="entry name" value="Ribonuclease Inhibitor"/>
    <property type="match status" value="1"/>
</dbReference>
<dbReference type="SUPFAM" id="SSF52058">
    <property type="entry name" value="L domain-like"/>
    <property type="match status" value="1"/>
</dbReference>
<dbReference type="EMBL" id="CM017872">
    <property type="protein sequence ID" value="KAG1328252.1"/>
    <property type="molecule type" value="Genomic_DNA"/>
</dbReference>
<dbReference type="InterPro" id="IPR041694">
    <property type="entry name" value="ADH_N_2"/>
</dbReference>
<evidence type="ECO:0000256" key="5">
    <source>
        <dbReference type="ARBA" id="ARBA00023002"/>
    </source>
</evidence>
<evidence type="ECO:0000256" key="2">
    <source>
        <dbReference type="ARBA" id="ARBA00011738"/>
    </source>
</evidence>
<dbReference type="AlphaFoldDB" id="A0A8K0HX61"/>
<keyword evidence="4" id="KW-0677">Repeat</keyword>
<dbReference type="Pfam" id="PF16884">
    <property type="entry name" value="ADH_N_2"/>
    <property type="match status" value="1"/>
</dbReference>
<reference evidence="10" key="2">
    <citation type="submission" date="2019-07" db="EMBL/GenBank/DDBJ databases">
        <authorList>
            <person name="Yang Y."/>
            <person name="Bocs S."/>
            <person name="Baudouin L."/>
        </authorList>
    </citation>
    <scope>NUCLEOTIDE SEQUENCE</scope>
    <source>
        <tissue evidence="10">Spear leaf of Hainan Tall coconut</tissue>
    </source>
</reference>
<dbReference type="PANTHER" id="PTHR43205">
    <property type="entry name" value="PROSTAGLANDIN REDUCTASE"/>
    <property type="match status" value="1"/>
</dbReference>
<comment type="subunit">
    <text evidence="2">Homodimer.</text>
</comment>
<dbReference type="FunFam" id="3.40.50.720:FF:000121">
    <property type="entry name" value="Prostaglandin reductase 2"/>
    <property type="match status" value="1"/>
</dbReference>
<feature type="domain" description="Oxidoreductase N-terminal" evidence="9">
    <location>
        <begin position="15"/>
        <end position="95"/>
    </location>
</feature>
<dbReference type="InterPro" id="IPR045010">
    <property type="entry name" value="MDR_fam"/>
</dbReference>
<gene>
    <name evidence="10" type="ORF">COCNU_01G021860</name>
</gene>
<keyword evidence="6 7" id="KW-0472">Membrane</keyword>
<keyword evidence="7" id="KW-0812">Transmembrane</keyword>
<dbReference type="GO" id="GO:0016020">
    <property type="term" value="C:membrane"/>
    <property type="evidence" value="ECO:0007669"/>
    <property type="project" value="UniProtKB-SubCell"/>
</dbReference>
<evidence type="ECO:0000259" key="8">
    <source>
        <dbReference type="Pfam" id="PF00107"/>
    </source>
</evidence>
<dbReference type="SUPFAM" id="SSF51735">
    <property type="entry name" value="NAD(P)-binding Rossmann-fold domains"/>
    <property type="match status" value="1"/>
</dbReference>
<dbReference type="Pfam" id="PF00560">
    <property type="entry name" value="LRR_1"/>
    <property type="match status" value="1"/>
</dbReference>
<comment type="caution">
    <text evidence="10">The sequence shown here is derived from an EMBL/GenBank/DDBJ whole genome shotgun (WGS) entry which is preliminary data.</text>
</comment>
<reference evidence="10" key="1">
    <citation type="journal article" date="2017" name="Gigascience">
        <title>The genome draft of coconut (Cocos nucifera).</title>
        <authorList>
            <person name="Xiao Y."/>
            <person name="Xu P."/>
            <person name="Fan H."/>
            <person name="Baudouin L."/>
            <person name="Xia W."/>
            <person name="Bocs S."/>
            <person name="Xu J."/>
            <person name="Li Q."/>
            <person name="Guo A."/>
            <person name="Zhou L."/>
            <person name="Li J."/>
            <person name="Wu Y."/>
            <person name="Ma Z."/>
            <person name="Armero A."/>
            <person name="Issali A.E."/>
            <person name="Liu N."/>
            <person name="Peng M."/>
            <person name="Yang Y."/>
        </authorList>
    </citation>
    <scope>NUCLEOTIDE SEQUENCE</scope>
    <source>
        <tissue evidence="10">Spear leaf of Hainan Tall coconut</tissue>
    </source>
</reference>
<keyword evidence="5" id="KW-0560">Oxidoreductase</keyword>
<keyword evidence="7" id="KW-1133">Transmembrane helix</keyword>
<dbReference type="InterPro" id="IPR032675">
    <property type="entry name" value="LRR_dom_sf"/>
</dbReference>
<dbReference type="GO" id="GO:0016628">
    <property type="term" value="F:oxidoreductase activity, acting on the CH-CH group of donors, NAD or NADP as acceptor"/>
    <property type="evidence" value="ECO:0007669"/>
    <property type="project" value="InterPro"/>
</dbReference>
<keyword evidence="3" id="KW-0732">Signal</keyword>
<accession>A0A8K0HX61</accession>
<dbReference type="InterPro" id="IPR036291">
    <property type="entry name" value="NAD(P)-bd_dom_sf"/>
</dbReference>
<evidence type="ECO:0000256" key="4">
    <source>
        <dbReference type="ARBA" id="ARBA00022737"/>
    </source>
</evidence>
<name>A0A8K0HX61_COCNU</name>
<dbReference type="Pfam" id="PF13855">
    <property type="entry name" value="LRR_8"/>
    <property type="match status" value="1"/>
</dbReference>
<organism evidence="10 11">
    <name type="scientific">Cocos nucifera</name>
    <name type="common">Coconut palm</name>
    <dbReference type="NCBI Taxonomy" id="13894"/>
    <lineage>
        <taxon>Eukaryota</taxon>
        <taxon>Viridiplantae</taxon>
        <taxon>Streptophyta</taxon>
        <taxon>Embryophyta</taxon>
        <taxon>Tracheophyta</taxon>
        <taxon>Spermatophyta</taxon>
        <taxon>Magnoliopsida</taxon>
        <taxon>Liliopsida</taxon>
        <taxon>Arecaceae</taxon>
        <taxon>Arecoideae</taxon>
        <taxon>Cocoseae</taxon>
        <taxon>Attaleinae</taxon>
        <taxon>Cocos</taxon>
    </lineage>
</organism>
<dbReference type="OrthoDB" id="2151624at2759"/>
<dbReference type="Proteomes" id="UP000797356">
    <property type="component" value="Chromosome 1"/>
</dbReference>
<evidence type="ECO:0000313" key="11">
    <source>
        <dbReference type="Proteomes" id="UP000797356"/>
    </source>
</evidence>
<evidence type="ECO:0000256" key="6">
    <source>
        <dbReference type="ARBA" id="ARBA00023136"/>
    </source>
</evidence>
<dbReference type="PANTHER" id="PTHR43205:SF35">
    <property type="entry name" value="ZINC-BINDING DEHYDROGENASE FAMILY PROTEIN"/>
    <property type="match status" value="1"/>
</dbReference>
<dbReference type="Gene3D" id="3.90.180.10">
    <property type="entry name" value="Medium-chain alcohol dehydrogenases, catalytic domain"/>
    <property type="match status" value="1"/>
</dbReference>
<dbReference type="InterPro" id="IPR013149">
    <property type="entry name" value="ADH-like_C"/>
</dbReference>
<evidence type="ECO:0000256" key="1">
    <source>
        <dbReference type="ARBA" id="ARBA00004370"/>
    </source>
</evidence>
<evidence type="ECO:0000259" key="9">
    <source>
        <dbReference type="Pfam" id="PF16884"/>
    </source>
</evidence>
<sequence>MELREGTAMLRSPKRSGAVLVKNLYLSCDPYMRGRMRENYDSYIPPFQPGSVIEGFGVSKVVDSDNPSFGVGDLVSGLTGWEEYSLISKTERLRKIQIKDIPLSYHVGLLGRSIAYAIEQCSLNQFFGTGAVGQLVGQLARLHGCYVVGSAGTRQKVDLLKNKLGFDEAFNYKEESDLNIALKRYFPKGIDIYFDNVGGPMLDAVLLNMRLRGRIAVCGMVSQSGVSDPQGICNLLCLVTKSVRMQGFLQHDHLHLFPQFLDHMVSYYKQGKIVYIEDMSEGLESAPNSFVGLFTGTAGTWRAIMLVHHLRSADVPGFLLFMTMESMAIVILLQTLLWSLQGNICHGTETDIKCLRTLRQSLKDPNDMLKYSWKFDNLTEGFICKFNGVDCWHPDESRVLNLRLSNMGLQGRFPSGLEYCKSLTGLDLSNNNFAGSIPHNISNMLPYVTSLDLSFNSFWGEIPVSLSNCTYLNVLNLQHNRLTGQIPGQIGGLDRLTAFNVADNLLSGPIPYFKKSFQAIYFANNQGLCGKPLENCKGSPKKSHTTVIVGAAIGGALFTIVVVGVILFYCLRNVPIKKREKDADDDKWVKSIKGAKGVKAS</sequence>
<comment type="subcellular location">
    <subcellularLocation>
        <location evidence="1">Membrane</location>
    </subcellularLocation>
</comment>
<dbReference type="Gene3D" id="3.40.50.720">
    <property type="entry name" value="NAD(P)-binding Rossmann-like Domain"/>
    <property type="match status" value="1"/>
</dbReference>
<dbReference type="FunFam" id="3.80.10.10:FF:000400">
    <property type="entry name" value="Nuclear pore complex protein NUP107"/>
    <property type="match status" value="1"/>
</dbReference>
<dbReference type="InterPro" id="IPR001611">
    <property type="entry name" value="Leu-rich_rpt"/>
</dbReference>
<keyword evidence="11" id="KW-1185">Reference proteome</keyword>
<dbReference type="InterPro" id="IPR011032">
    <property type="entry name" value="GroES-like_sf"/>
</dbReference>
<evidence type="ECO:0000313" key="10">
    <source>
        <dbReference type="EMBL" id="KAG1328252.1"/>
    </source>
</evidence>
<dbReference type="SUPFAM" id="SSF50129">
    <property type="entry name" value="GroES-like"/>
    <property type="match status" value="1"/>
</dbReference>
<evidence type="ECO:0000256" key="3">
    <source>
        <dbReference type="ARBA" id="ARBA00022729"/>
    </source>
</evidence>
<proteinExistence type="predicted"/>
<protein>
    <submittedName>
        <fullName evidence="10">Putative 2-alkenal reductase (NADP(+)-dependent)</fullName>
    </submittedName>
</protein>
<evidence type="ECO:0000256" key="7">
    <source>
        <dbReference type="SAM" id="Phobius"/>
    </source>
</evidence>
<dbReference type="Pfam" id="PF00107">
    <property type="entry name" value="ADH_zinc_N"/>
    <property type="match status" value="1"/>
</dbReference>
<feature type="domain" description="Alcohol dehydrogenase-like C-terminal" evidence="8">
    <location>
        <begin position="131"/>
        <end position="264"/>
    </location>
</feature>